<proteinExistence type="predicted"/>
<keyword evidence="2" id="KW-1185">Reference proteome</keyword>
<evidence type="ECO:0000313" key="1">
    <source>
        <dbReference type="EMBL" id="PIO30476.1"/>
    </source>
</evidence>
<gene>
    <name evidence="1" type="ORF">AB205_0029260</name>
</gene>
<accession>A0A2G9RRD3</accession>
<organism evidence="1 2">
    <name type="scientific">Aquarana catesbeiana</name>
    <name type="common">American bullfrog</name>
    <name type="synonym">Rana catesbeiana</name>
    <dbReference type="NCBI Taxonomy" id="8400"/>
    <lineage>
        <taxon>Eukaryota</taxon>
        <taxon>Metazoa</taxon>
        <taxon>Chordata</taxon>
        <taxon>Craniata</taxon>
        <taxon>Vertebrata</taxon>
        <taxon>Euteleostomi</taxon>
        <taxon>Amphibia</taxon>
        <taxon>Batrachia</taxon>
        <taxon>Anura</taxon>
        <taxon>Neobatrachia</taxon>
        <taxon>Ranoidea</taxon>
        <taxon>Ranidae</taxon>
        <taxon>Aquarana</taxon>
    </lineage>
</organism>
<evidence type="ECO:0000313" key="2">
    <source>
        <dbReference type="Proteomes" id="UP000228934"/>
    </source>
</evidence>
<reference evidence="2" key="1">
    <citation type="journal article" date="2017" name="Nat. Commun.">
        <title>The North American bullfrog draft genome provides insight into hormonal regulation of long noncoding RNA.</title>
        <authorList>
            <person name="Hammond S.A."/>
            <person name="Warren R.L."/>
            <person name="Vandervalk B.P."/>
            <person name="Kucuk E."/>
            <person name="Khan H."/>
            <person name="Gibb E.A."/>
            <person name="Pandoh P."/>
            <person name="Kirk H."/>
            <person name="Zhao Y."/>
            <person name="Jones M."/>
            <person name="Mungall A.J."/>
            <person name="Coope R."/>
            <person name="Pleasance S."/>
            <person name="Moore R.A."/>
            <person name="Holt R.A."/>
            <person name="Round J.M."/>
            <person name="Ohora S."/>
            <person name="Walle B.V."/>
            <person name="Veldhoen N."/>
            <person name="Helbing C.C."/>
            <person name="Birol I."/>
        </authorList>
    </citation>
    <scope>NUCLEOTIDE SEQUENCE [LARGE SCALE GENOMIC DNA]</scope>
</reference>
<name>A0A2G9RRD3_AQUCT</name>
<dbReference type="AlphaFoldDB" id="A0A2G9RRD3"/>
<sequence length="172" mass="19449">MGVHTTPFGNDVLTWFHGPLQWVCTLPHLGKTYLSAFMAHCKGSAHYPYLEGTSSSVLMAHCNGCTHYSIWGGLTQVFHCQLARIQHKLYSRASCTITHILCVAVHCVDCLNARYRMSPIHHLLRALEQHTLNFFKIILCIQPKLVRYGLRPCITQKPANLLIVNLPKKVTN</sequence>
<dbReference type="EMBL" id="KV935360">
    <property type="protein sequence ID" value="PIO30476.1"/>
    <property type="molecule type" value="Genomic_DNA"/>
</dbReference>
<protein>
    <submittedName>
        <fullName evidence="1">Uncharacterized protein</fullName>
    </submittedName>
</protein>
<dbReference type="Proteomes" id="UP000228934">
    <property type="component" value="Unassembled WGS sequence"/>
</dbReference>